<dbReference type="Proteomes" id="UP000199412">
    <property type="component" value="Unassembled WGS sequence"/>
</dbReference>
<name>A0A1G7DV17_9PROT</name>
<dbReference type="STRING" id="69960.SAMN05421720_10841"/>
<evidence type="ECO:0000313" key="3">
    <source>
        <dbReference type="Proteomes" id="UP000199412"/>
    </source>
</evidence>
<keyword evidence="3" id="KW-1185">Reference proteome</keyword>
<protein>
    <submittedName>
        <fullName evidence="2">Uncharacterized conserved protein, DUF4415 family</fullName>
    </submittedName>
</protein>
<feature type="region of interest" description="Disordered" evidence="1">
    <location>
        <begin position="1"/>
        <end position="24"/>
    </location>
</feature>
<accession>A0A1G7DV17</accession>
<gene>
    <name evidence="2" type="ORF">SAMN05421720_10841</name>
</gene>
<dbReference type="Pfam" id="PF14384">
    <property type="entry name" value="BrnA_antitoxin"/>
    <property type="match status" value="1"/>
</dbReference>
<evidence type="ECO:0000313" key="2">
    <source>
        <dbReference type="EMBL" id="SDE55313.1"/>
    </source>
</evidence>
<proteinExistence type="predicted"/>
<organism evidence="2 3">
    <name type="scientific">Rhodospira trueperi</name>
    <dbReference type="NCBI Taxonomy" id="69960"/>
    <lineage>
        <taxon>Bacteria</taxon>
        <taxon>Pseudomonadati</taxon>
        <taxon>Pseudomonadota</taxon>
        <taxon>Alphaproteobacteria</taxon>
        <taxon>Rhodospirillales</taxon>
        <taxon>Rhodospirillaceae</taxon>
        <taxon>Rhodospira</taxon>
    </lineage>
</organism>
<dbReference type="OrthoDB" id="361944at2"/>
<dbReference type="RefSeq" id="WP_092786374.1">
    <property type="nucleotide sequence ID" value="NZ_FNAP01000008.1"/>
</dbReference>
<sequence>MSKIDDPDNPEWTEADFARSKPASALPEAVRAAFPKTGATATHADTAADKVPVSLDLRVDVVRHFQAQGPGWRERIDETLKALIR</sequence>
<evidence type="ECO:0000256" key="1">
    <source>
        <dbReference type="SAM" id="MobiDB-lite"/>
    </source>
</evidence>
<dbReference type="AlphaFoldDB" id="A0A1G7DV17"/>
<dbReference type="EMBL" id="FNAP01000008">
    <property type="protein sequence ID" value="SDE55313.1"/>
    <property type="molecule type" value="Genomic_DNA"/>
</dbReference>
<dbReference type="InterPro" id="IPR025528">
    <property type="entry name" value="BrnA_antitoxin"/>
</dbReference>
<reference evidence="2 3" key="1">
    <citation type="submission" date="2016-10" db="EMBL/GenBank/DDBJ databases">
        <authorList>
            <person name="de Groot N.N."/>
        </authorList>
    </citation>
    <scope>NUCLEOTIDE SEQUENCE [LARGE SCALE GENOMIC DNA]</scope>
    <source>
        <strain evidence="2 3">ATCC 700224</strain>
    </source>
</reference>